<feature type="non-terminal residue" evidence="11">
    <location>
        <position position="283"/>
    </location>
</feature>
<feature type="transmembrane region" description="Helical" evidence="7">
    <location>
        <begin position="166"/>
        <end position="188"/>
    </location>
</feature>
<keyword evidence="3" id="KW-1003">Cell membrane</keyword>
<evidence type="ECO:0000259" key="9">
    <source>
        <dbReference type="Pfam" id="PF07662"/>
    </source>
</evidence>
<feature type="domain" description="Nucleoside transporter/FeoB GTPase Gate" evidence="10">
    <location>
        <begin position="91"/>
        <end position="188"/>
    </location>
</feature>
<feature type="domain" description="Concentrative nucleoside transporter N-terminal" evidence="8">
    <location>
        <begin position="8"/>
        <end position="80"/>
    </location>
</feature>
<keyword evidence="4 7" id="KW-0812">Transmembrane</keyword>
<organism evidence="11">
    <name type="scientific">marine metagenome</name>
    <dbReference type="NCBI Taxonomy" id="408172"/>
    <lineage>
        <taxon>unclassified sequences</taxon>
        <taxon>metagenomes</taxon>
        <taxon>ecological metagenomes</taxon>
    </lineage>
</organism>
<evidence type="ECO:0000256" key="1">
    <source>
        <dbReference type="ARBA" id="ARBA00004651"/>
    </source>
</evidence>
<dbReference type="PANTHER" id="PTHR10590">
    <property type="entry name" value="SODIUM/NUCLEOSIDE COTRANSPORTER"/>
    <property type="match status" value="1"/>
</dbReference>
<accession>A0A382UN74</accession>
<dbReference type="InterPro" id="IPR002668">
    <property type="entry name" value="CNT_N_dom"/>
</dbReference>
<evidence type="ECO:0000259" key="10">
    <source>
        <dbReference type="Pfam" id="PF07670"/>
    </source>
</evidence>
<proteinExistence type="inferred from homology"/>
<dbReference type="Pfam" id="PF07662">
    <property type="entry name" value="Nucleos_tra2_C"/>
    <property type="match status" value="1"/>
</dbReference>
<sequence>MLIAQSVAGMFAILLAGYLLSSDRSRINWRAVGGAFAVQLTLGALVLYFPLGKFALEAVAGVVISILGYAQAGMNFLFGDFASSNYGFVFALQVLPIIVFFASLIAVLYHLGIMERVVSLIGGFIQLALRTSKAESMCAATNIFIGQSESPIAVKPFLPHMTRSEIFAVMVGGMATVSGSVLGGYAAAGVEMRYLIAASFMAAPAALMMAKLIRPEVETETSDTADVHDEIVQKRAVNVIDAAALGALQGMQLAFAIGALLLAFTGLIAMMNGMISWFGGLVG</sequence>
<feature type="transmembrane region" description="Helical" evidence="7">
    <location>
        <begin position="31"/>
        <end position="51"/>
    </location>
</feature>
<evidence type="ECO:0000256" key="6">
    <source>
        <dbReference type="ARBA" id="ARBA00023136"/>
    </source>
</evidence>
<dbReference type="Pfam" id="PF07670">
    <property type="entry name" value="Gate"/>
    <property type="match status" value="1"/>
</dbReference>
<comment type="similarity">
    <text evidence="2">Belongs to the concentrative nucleoside transporter (CNT) (TC 2.A.41) family.</text>
</comment>
<dbReference type="InterPro" id="IPR008276">
    <property type="entry name" value="C_nuclsd_transpt"/>
</dbReference>
<dbReference type="GO" id="GO:0005337">
    <property type="term" value="F:nucleoside transmembrane transporter activity"/>
    <property type="evidence" value="ECO:0007669"/>
    <property type="project" value="InterPro"/>
</dbReference>
<dbReference type="InterPro" id="IPR011642">
    <property type="entry name" value="Gate_dom"/>
</dbReference>
<dbReference type="GO" id="GO:0015293">
    <property type="term" value="F:symporter activity"/>
    <property type="evidence" value="ECO:0007669"/>
    <property type="project" value="TreeGrafter"/>
</dbReference>
<evidence type="ECO:0000313" key="11">
    <source>
        <dbReference type="EMBL" id="SVD35660.1"/>
    </source>
</evidence>
<dbReference type="InterPro" id="IPR011657">
    <property type="entry name" value="CNT_C_dom"/>
</dbReference>
<dbReference type="AlphaFoldDB" id="A0A382UN74"/>
<dbReference type="Pfam" id="PF01773">
    <property type="entry name" value="Nucleos_tra2_N"/>
    <property type="match status" value="1"/>
</dbReference>
<comment type="subcellular location">
    <subcellularLocation>
        <location evidence="1">Cell membrane</location>
        <topology evidence="1">Multi-pass membrane protein</topology>
    </subcellularLocation>
</comment>
<keyword evidence="5 7" id="KW-1133">Transmembrane helix</keyword>
<evidence type="ECO:0000259" key="8">
    <source>
        <dbReference type="Pfam" id="PF01773"/>
    </source>
</evidence>
<feature type="transmembrane region" description="Helical" evidence="7">
    <location>
        <begin position="90"/>
        <end position="111"/>
    </location>
</feature>
<feature type="domain" description="Concentrative nucleoside transporter C-terminal" evidence="9">
    <location>
        <begin position="194"/>
        <end position="282"/>
    </location>
</feature>
<feature type="transmembrane region" description="Helical" evidence="7">
    <location>
        <begin position="253"/>
        <end position="278"/>
    </location>
</feature>
<evidence type="ECO:0000256" key="3">
    <source>
        <dbReference type="ARBA" id="ARBA00022475"/>
    </source>
</evidence>
<dbReference type="GO" id="GO:0005886">
    <property type="term" value="C:plasma membrane"/>
    <property type="evidence" value="ECO:0007669"/>
    <property type="project" value="UniProtKB-SubCell"/>
</dbReference>
<gene>
    <name evidence="11" type="ORF">METZ01_LOCUS388514</name>
</gene>
<evidence type="ECO:0000256" key="7">
    <source>
        <dbReference type="SAM" id="Phobius"/>
    </source>
</evidence>
<dbReference type="PANTHER" id="PTHR10590:SF4">
    <property type="entry name" value="SOLUTE CARRIER FAMILY 28 MEMBER 3"/>
    <property type="match status" value="1"/>
</dbReference>
<protein>
    <recommendedName>
        <fullName evidence="12">NupC/NupG family nucleoside CNT transporter</fullName>
    </recommendedName>
</protein>
<reference evidence="11" key="1">
    <citation type="submission" date="2018-05" db="EMBL/GenBank/DDBJ databases">
        <authorList>
            <person name="Lanie J.A."/>
            <person name="Ng W.-L."/>
            <person name="Kazmierczak K.M."/>
            <person name="Andrzejewski T.M."/>
            <person name="Davidsen T.M."/>
            <person name="Wayne K.J."/>
            <person name="Tettelin H."/>
            <person name="Glass J.I."/>
            <person name="Rusch D."/>
            <person name="Podicherti R."/>
            <person name="Tsui H.-C.T."/>
            <person name="Winkler M.E."/>
        </authorList>
    </citation>
    <scope>NUCLEOTIDE SEQUENCE</scope>
</reference>
<dbReference type="EMBL" id="UINC01145495">
    <property type="protein sequence ID" value="SVD35660.1"/>
    <property type="molecule type" value="Genomic_DNA"/>
</dbReference>
<evidence type="ECO:0008006" key="12">
    <source>
        <dbReference type="Google" id="ProtNLM"/>
    </source>
</evidence>
<name>A0A382UN74_9ZZZZ</name>
<keyword evidence="6 7" id="KW-0472">Membrane</keyword>
<evidence type="ECO:0000256" key="4">
    <source>
        <dbReference type="ARBA" id="ARBA00022692"/>
    </source>
</evidence>
<evidence type="ECO:0000256" key="2">
    <source>
        <dbReference type="ARBA" id="ARBA00009033"/>
    </source>
</evidence>
<evidence type="ECO:0000256" key="5">
    <source>
        <dbReference type="ARBA" id="ARBA00022989"/>
    </source>
</evidence>
<feature type="transmembrane region" description="Helical" evidence="7">
    <location>
        <begin position="58"/>
        <end position="78"/>
    </location>
</feature>